<protein>
    <submittedName>
        <fullName evidence="2">DUF3078 domain-containing protein</fullName>
    </submittedName>
</protein>
<dbReference type="EMBL" id="DWZI01000037">
    <property type="protein sequence ID" value="HJA85949.1"/>
    <property type="molecule type" value="Genomic_DNA"/>
</dbReference>
<dbReference type="AlphaFoldDB" id="A0A9D2HWX2"/>
<comment type="caution">
    <text evidence="2">The sequence shown here is derived from an EMBL/GenBank/DDBJ whole genome shotgun (WGS) entry which is preliminary data.</text>
</comment>
<dbReference type="InterPro" id="IPR021428">
    <property type="entry name" value="DUF3078"/>
</dbReference>
<dbReference type="Proteomes" id="UP000823862">
    <property type="component" value="Unassembled WGS sequence"/>
</dbReference>
<feature type="signal peptide" evidence="1">
    <location>
        <begin position="1"/>
        <end position="23"/>
    </location>
</feature>
<sequence length="536" mass="61718">MMRKIKFVYWMCLMWVCASTTWAQTVSDSLSVKEPIRSEVSVDTLSLSVSDSLGLSAADTLVLSATDTLNLSDVDTLVADTAKVGAKVRKRRPELPDWMKPYFVLKLMRDKSTGKYKLDTVSVAYERLLGVLEYLNDPTTPERYLTYDADYYLLFMPFTYYKRPIRRLSELHWSFDEGLDSLRAPEPEFLSIEMAPFRRMENESKRVDKTLLVAYINRMDRVVCTEDQLEDVQIFQDKITKEKKPRSSVLKLFASESMKYVKPDDEAEVIIHKPNWWVTGGSGSLQFAQNHISDNWYNGGESTHSLLGNLQLYANYNDREKWQWENLLDAKLGVISAPSDEYHNYLINNDQLRIASKLGLQAVNRWYYTLTTEFKTQFCNGYGANDSTINAAFLSPADWTTGIGMDYKLNKPKVTLSVQLLPLTYTMKIVTNPEVDETALGLEEGHTTKHDFGSQVKANLTWNIFSFVTVTSRFDYLTSYETVRIEWENTFKFILNRYLSATLYVYGRYDDGVAPAENGSYFQINENLGFGLNYTW</sequence>
<evidence type="ECO:0000313" key="3">
    <source>
        <dbReference type="Proteomes" id="UP000823862"/>
    </source>
</evidence>
<organism evidence="2 3">
    <name type="scientific">Candidatus Bacteroides avicola</name>
    <dbReference type="NCBI Taxonomy" id="2838468"/>
    <lineage>
        <taxon>Bacteria</taxon>
        <taxon>Pseudomonadati</taxon>
        <taxon>Bacteroidota</taxon>
        <taxon>Bacteroidia</taxon>
        <taxon>Bacteroidales</taxon>
        <taxon>Bacteroidaceae</taxon>
        <taxon>Bacteroides</taxon>
    </lineage>
</organism>
<evidence type="ECO:0000256" key="1">
    <source>
        <dbReference type="SAM" id="SignalP"/>
    </source>
</evidence>
<evidence type="ECO:0000313" key="2">
    <source>
        <dbReference type="EMBL" id="HJA85949.1"/>
    </source>
</evidence>
<accession>A0A9D2HWX2</accession>
<keyword evidence="1" id="KW-0732">Signal</keyword>
<dbReference type="Pfam" id="PF11276">
    <property type="entry name" value="DUF3078"/>
    <property type="match status" value="1"/>
</dbReference>
<name>A0A9D2HWX2_9BACE</name>
<reference evidence="2" key="2">
    <citation type="submission" date="2021-04" db="EMBL/GenBank/DDBJ databases">
        <authorList>
            <person name="Gilroy R."/>
        </authorList>
    </citation>
    <scope>NUCLEOTIDE SEQUENCE</scope>
    <source>
        <strain evidence="2">ChiHjej12B11-9795</strain>
    </source>
</reference>
<feature type="chain" id="PRO_5039128086" evidence="1">
    <location>
        <begin position="24"/>
        <end position="536"/>
    </location>
</feature>
<gene>
    <name evidence="2" type="ORF">H9950_07135</name>
</gene>
<reference evidence="2" key="1">
    <citation type="journal article" date="2021" name="PeerJ">
        <title>Extensive microbial diversity within the chicken gut microbiome revealed by metagenomics and culture.</title>
        <authorList>
            <person name="Gilroy R."/>
            <person name="Ravi A."/>
            <person name="Getino M."/>
            <person name="Pursley I."/>
            <person name="Horton D.L."/>
            <person name="Alikhan N.F."/>
            <person name="Baker D."/>
            <person name="Gharbi K."/>
            <person name="Hall N."/>
            <person name="Watson M."/>
            <person name="Adriaenssens E.M."/>
            <person name="Foster-Nyarko E."/>
            <person name="Jarju S."/>
            <person name="Secka A."/>
            <person name="Antonio M."/>
            <person name="Oren A."/>
            <person name="Chaudhuri R.R."/>
            <person name="La Ragione R."/>
            <person name="Hildebrand F."/>
            <person name="Pallen M.J."/>
        </authorList>
    </citation>
    <scope>NUCLEOTIDE SEQUENCE</scope>
    <source>
        <strain evidence="2">ChiHjej12B11-9795</strain>
    </source>
</reference>
<proteinExistence type="predicted"/>